<dbReference type="RefSeq" id="WP_166635343.1">
    <property type="nucleotide sequence ID" value="NZ_SNXO01000006.1"/>
</dbReference>
<evidence type="ECO:0000256" key="3">
    <source>
        <dbReference type="ARBA" id="ARBA00022475"/>
    </source>
</evidence>
<evidence type="ECO:0000256" key="5">
    <source>
        <dbReference type="ARBA" id="ARBA00022989"/>
    </source>
</evidence>
<dbReference type="InterPro" id="IPR037185">
    <property type="entry name" value="EmrE-like"/>
</dbReference>
<dbReference type="GO" id="GO:0005886">
    <property type="term" value="C:plasma membrane"/>
    <property type="evidence" value="ECO:0007669"/>
    <property type="project" value="UniProtKB-SubCell"/>
</dbReference>
<dbReference type="PANTHER" id="PTHR42920:SF5">
    <property type="entry name" value="EAMA DOMAIN-CONTAINING PROTEIN"/>
    <property type="match status" value="1"/>
</dbReference>
<sequence length="307" mass="33553">MNKLKSYKGDIILVLAALVYGSGLVAQKDGMNNLGPFTFTAIRFIMGGIVLIPVAMIVRKHKSPEQKAAEMPVRKMLKGCIATGFVLTAMVVAQQYGLPYTTVGKAGFISGLYVILTPIAGVLFLKRKISPRIWVAAIISVVGFYFLSLSGGIDNINRGDVLMLITAIAGTIYLYTIEYFAGKADTCIFTLLQFLATGAICLPFALILETCTLHDIYLAMWPLLYAGLGICGVGYTFQMLGQKYVESERATILLSLETLFSLLSGMILLNEVLTFREYIGCGLMFAAVMLAETNSKPKKIDEEIYKL</sequence>
<evidence type="ECO:0000256" key="7">
    <source>
        <dbReference type="SAM" id="Phobius"/>
    </source>
</evidence>
<feature type="transmembrane region" description="Helical" evidence="7">
    <location>
        <begin position="132"/>
        <end position="149"/>
    </location>
</feature>
<feature type="transmembrane region" description="Helical" evidence="7">
    <location>
        <begin position="79"/>
        <end position="97"/>
    </location>
</feature>
<feature type="transmembrane region" description="Helical" evidence="7">
    <location>
        <begin position="219"/>
        <end position="238"/>
    </location>
</feature>
<proteinExistence type="inferred from homology"/>
<evidence type="ECO:0000256" key="2">
    <source>
        <dbReference type="ARBA" id="ARBA00007362"/>
    </source>
</evidence>
<feature type="transmembrane region" description="Helical" evidence="7">
    <location>
        <begin position="250"/>
        <end position="269"/>
    </location>
</feature>
<evidence type="ECO:0000256" key="6">
    <source>
        <dbReference type="ARBA" id="ARBA00023136"/>
    </source>
</evidence>
<reference evidence="9 10" key="1">
    <citation type="submission" date="2019-03" db="EMBL/GenBank/DDBJ databases">
        <title>Genomic Encyclopedia of Type Strains, Phase IV (KMG-IV): sequencing the most valuable type-strain genomes for metagenomic binning, comparative biology and taxonomic classification.</title>
        <authorList>
            <person name="Goeker M."/>
        </authorList>
    </citation>
    <scope>NUCLEOTIDE SEQUENCE [LARGE SCALE GENOMIC DNA]</scope>
    <source>
        <strain evidence="9 10">DSM 28287</strain>
    </source>
</reference>
<evidence type="ECO:0000256" key="4">
    <source>
        <dbReference type="ARBA" id="ARBA00022692"/>
    </source>
</evidence>
<organism evidence="9 10">
    <name type="scientific">Aminicella lysinilytica</name>
    <dbReference type="NCBI Taxonomy" id="433323"/>
    <lineage>
        <taxon>Bacteria</taxon>
        <taxon>Bacillati</taxon>
        <taxon>Bacillota</taxon>
        <taxon>Clostridia</taxon>
        <taxon>Peptostreptococcales</taxon>
        <taxon>Anaerovoracaceae</taxon>
        <taxon>Aminicella</taxon>
    </lineage>
</organism>
<dbReference type="PANTHER" id="PTHR42920">
    <property type="entry name" value="OS03G0707200 PROTEIN-RELATED"/>
    <property type="match status" value="1"/>
</dbReference>
<accession>A0A4R6Q7M3</accession>
<protein>
    <submittedName>
        <fullName evidence="9">Drug/metabolite transporter (DMT)-like permease</fullName>
    </submittedName>
</protein>
<gene>
    <name evidence="9" type="ORF">EV211_10627</name>
</gene>
<comment type="caution">
    <text evidence="9">The sequence shown here is derived from an EMBL/GenBank/DDBJ whole genome shotgun (WGS) entry which is preliminary data.</text>
</comment>
<keyword evidence="3" id="KW-1003">Cell membrane</keyword>
<keyword evidence="4 7" id="KW-0812">Transmembrane</keyword>
<dbReference type="AlphaFoldDB" id="A0A4R6Q7M3"/>
<feature type="transmembrane region" description="Helical" evidence="7">
    <location>
        <begin position="37"/>
        <end position="58"/>
    </location>
</feature>
<dbReference type="SUPFAM" id="SSF103481">
    <property type="entry name" value="Multidrug resistance efflux transporter EmrE"/>
    <property type="match status" value="2"/>
</dbReference>
<keyword evidence="5 7" id="KW-1133">Transmembrane helix</keyword>
<comment type="similarity">
    <text evidence="2">Belongs to the EamA transporter family.</text>
</comment>
<evidence type="ECO:0000256" key="1">
    <source>
        <dbReference type="ARBA" id="ARBA00004651"/>
    </source>
</evidence>
<evidence type="ECO:0000313" key="10">
    <source>
        <dbReference type="Proteomes" id="UP000295500"/>
    </source>
</evidence>
<feature type="transmembrane region" description="Helical" evidence="7">
    <location>
        <begin position="188"/>
        <end position="207"/>
    </location>
</feature>
<feature type="domain" description="EamA" evidence="8">
    <location>
        <begin position="158"/>
        <end position="290"/>
    </location>
</feature>
<dbReference type="InterPro" id="IPR000620">
    <property type="entry name" value="EamA_dom"/>
</dbReference>
<dbReference type="EMBL" id="SNXO01000006">
    <property type="protein sequence ID" value="TDP58518.1"/>
    <property type="molecule type" value="Genomic_DNA"/>
</dbReference>
<feature type="transmembrane region" description="Helical" evidence="7">
    <location>
        <begin position="161"/>
        <end position="181"/>
    </location>
</feature>
<evidence type="ECO:0000259" key="8">
    <source>
        <dbReference type="Pfam" id="PF00892"/>
    </source>
</evidence>
<dbReference type="Proteomes" id="UP000295500">
    <property type="component" value="Unassembled WGS sequence"/>
</dbReference>
<comment type="subcellular location">
    <subcellularLocation>
        <location evidence="1">Cell membrane</location>
        <topology evidence="1">Multi-pass membrane protein</topology>
    </subcellularLocation>
</comment>
<dbReference type="Pfam" id="PF00892">
    <property type="entry name" value="EamA"/>
    <property type="match status" value="2"/>
</dbReference>
<dbReference type="InterPro" id="IPR051258">
    <property type="entry name" value="Diverse_Substrate_Transporter"/>
</dbReference>
<feature type="domain" description="EamA" evidence="8">
    <location>
        <begin position="8"/>
        <end position="148"/>
    </location>
</feature>
<evidence type="ECO:0000313" key="9">
    <source>
        <dbReference type="EMBL" id="TDP58518.1"/>
    </source>
</evidence>
<keyword evidence="6 7" id="KW-0472">Membrane</keyword>
<keyword evidence="10" id="KW-1185">Reference proteome</keyword>
<feature type="transmembrane region" description="Helical" evidence="7">
    <location>
        <begin position="103"/>
        <end position="125"/>
    </location>
</feature>
<name>A0A4R6Q7M3_9FIRM</name>